<dbReference type="PANTHER" id="PTHR11731:SF154">
    <property type="entry name" value="VENOM DIPEPTIDYL PEPTIDASE 4-LIKE PROTEIN"/>
    <property type="match status" value="1"/>
</dbReference>
<comment type="caution">
    <text evidence="7">The sequence shown here is derived from an EMBL/GenBank/DDBJ whole genome shotgun (WGS) entry which is preliminary data.</text>
</comment>
<dbReference type="AlphaFoldDB" id="A0A6G0ZJ39"/>
<comment type="similarity">
    <text evidence="1">Belongs to the peptidase S9B family. DPPIV subfamily.</text>
</comment>
<evidence type="ECO:0000259" key="6">
    <source>
        <dbReference type="Pfam" id="PF00930"/>
    </source>
</evidence>
<dbReference type="PANTHER" id="PTHR11731">
    <property type="entry name" value="PROTEASE FAMILY S9B,C DIPEPTIDYL-PEPTIDASE IV-RELATED"/>
    <property type="match status" value="1"/>
</dbReference>
<evidence type="ECO:0000313" key="8">
    <source>
        <dbReference type="Proteomes" id="UP000478052"/>
    </source>
</evidence>
<evidence type="ECO:0000256" key="1">
    <source>
        <dbReference type="ARBA" id="ARBA00010036"/>
    </source>
</evidence>
<feature type="transmembrane region" description="Helical" evidence="4">
    <location>
        <begin position="12"/>
        <end position="36"/>
    </location>
</feature>
<keyword evidence="4" id="KW-0472">Membrane</keyword>
<dbReference type="GO" id="GO:0008236">
    <property type="term" value="F:serine-type peptidase activity"/>
    <property type="evidence" value="ECO:0007669"/>
    <property type="project" value="InterPro"/>
</dbReference>
<keyword evidence="4" id="KW-0812">Transmembrane</keyword>
<keyword evidence="2" id="KW-0325">Glycoprotein</keyword>
<proteinExistence type="inferred from homology"/>
<name>A0A6G0ZJ39_APHCR</name>
<dbReference type="Pfam" id="PF00930">
    <property type="entry name" value="DPPIV_N"/>
    <property type="match status" value="1"/>
</dbReference>
<dbReference type="Gene3D" id="2.140.10.30">
    <property type="entry name" value="Dipeptidylpeptidase IV, N-terminal domain"/>
    <property type="match status" value="1"/>
</dbReference>
<protein>
    <recommendedName>
        <fullName evidence="3">Venom dipeptidyl peptidase 4</fullName>
    </recommendedName>
</protein>
<dbReference type="GO" id="GO:0005886">
    <property type="term" value="C:plasma membrane"/>
    <property type="evidence" value="ECO:0007669"/>
    <property type="project" value="TreeGrafter"/>
</dbReference>
<gene>
    <name evidence="7" type="ORF">FWK35_00001321</name>
</gene>
<dbReference type="SUPFAM" id="SSF82171">
    <property type="entry name" value="DPP6 N-terminal domain-like"/>
    <property type="match status" value="1"/>
</dbReference>
<evidence type="ECO:0000313" key="7">
    <source>
        <dbReference type="EMBL" id="KAF0771012.1"/>
    </source>
</evidence>
<dbReference type="InterPro" id="IPR001375">
    <property type="entry name" value="Peptidase_S9_cat"/>
</dbReference>
<dbReference type="InterPro" id="IPR029058">
    <property type="entry name" value="AB_hydrolase_fold"/>
</dbReference>
<organism evidence="7 8">
    <name type="scientific">Aphis craccivora</name>
    <name type="common">Cowpea aphid</name>
    <dbReference type="NCBI Taxonomy" id="307492"/>
    <lineage>
        <taxon>Eukaryota</taxon>
        <taxon>Metazoa</taxon>
        <taxon>Ecdysozoa</taxon>
        <taxon>Arthropoda</taxon>
        <taxon>Hexapoda</taxon>
        <taxon>Insecta</taxon>
        <taxon>Pterygota</taxon>
        <taxon>Neoptera</taxon>
        <taxon>Paraneoptera</taxon>
        <taxon>Hemiptera</taxon>
        <taxon>Sternorrhyncha</taxon>
        <taxon>Aphidomorpha</taxon>
        <taxon>Aphidoidea</taxon>
        <taxon>Aphididae</taxon>
        <taxon>Aphidini</taxon>
        <taxon>Aphis</taxon>
        <taxon>Aphis</taxon>
    </lineage>
</organism>
<dbReference type="EMBL" id="VUJU01000352">
    <property type="protein sequence ID" value="KAF0771012.1"/>
    <property type="molecule type" value="Genomic_DNA"/>
</dbReference>
<evidence type="ECO:0000256" key="4">
    <source>
        <dbReference type="SAM" id="Phobius"/>
    </source>
</evidence>
<dbReference type="Proteomes" id="UP000478052">
    <property type="component" value="Unassembled WGS sequence"/>
</dbReference>
<sequence length="775" mass="90288">MKEYFLWKIKRNGFIIVWLAFCFLVSLITIIVYFTIDEPKYSKYQIIKSRPLKFETLLNNNQLNFEATWVSDDSILTQDEDGNIILLDINKSIKSILAFNSMQHMKYCHKYELSADKKYLLIAYYLNQTYSYLSTATYDVINIKTGKQVTLRDTKHNPREIMIAKWSPNDSSLAIVDNYNIYYIPTAAKPNHAKQLTFHGSEKLYNGIPDWYINYLFNVLEEIFSSNSAMWFSNMGKNLAYATFNEELVPTVYLPTYGIPDTMYDQYSKMFSYHYPKVDDPNPIVELYVQVLNITNEPVPIRIKPVKQYTNETILYTVLWSDDEHLFAMWMNRIQNESHLVHYHISNNTAEVKEMMEFKQENGWLNFRQSLIVNPVNQIALIYPLEQDDGDMYRHVCVISNGKIMPITTGKFEVDVLIKWDFELNYIYYSANIEHNSEVQHVYKVHVDLEQQPSKPECLTCNTGCTFNKAVFSEKNTNYAHTCTGPNIPYVNIVNTNGYGITAWETNKKLISELKNVALPYVTFLNVPLIDDYEARVKLLIPKTVNISSDNKYPLLIYTYGGPTMNIALDEFNIDLNMYLCTNHDIVVALVDGRGTERRGSNTLFANYKKLGSVEIDDQITIAKFLRNNLSYIDKDKIGIWGWSFGGYIAGMVLAKDVEEIFKCALSVAPVTDWIYYDSMFTERLMDTYKEHVENYRNASLIENSEGLRYKKYMVIHGLADTNVHFQHSVMLSKDLQHKAITFQQQFYPDESHLFIKTKNHLYRTIILFILRSLV</sequence>
<dbReference type="InterPro" id="IPR002469">
    <property type="entry name" value="Peptidase_S9B_N"/>
</dbReference>
<evidence type="ECO:0000256" key="3">
    <source>
        <dbReference type="ARBA" id="ARBA00072929"/>
    </source>
</evidence>
<evidence type="ECO:0000256" key="2">
    <source>
        <dbReference type="ARBA" id="ARBA00023180"/>
    </source>
</evidence>
<dbReference type="GO" id="GO:0008239">
    <property type="term" value="F:dipeptidyl-peptidase activity"/>
    <property type="evidence" value="ECO:0007669"/>
    <property type="project" value="TreeGrafter"/>
</dbReference>
<dbReference type="Pfam" id="PF00326">
    <property type="entry name" value="Peptidase_S9"/>
    <property type="match status" value="1"/>
</dbReference>
<dbReference type="Gene3D" id="3.40.50.1820">
    <property type="entry name" value="alpha/beta hydrolase"/>
    <property type="match status" value="1"/>
</dbReference>
<reference evidence="7 8" key="1">
    <citation type="submission" date="2019-08" db="EMBL/GenBank/DDBJ databases">
        <title>Whole genome of Aphis craccivora.</title>
        <authorList>
            <person name="Voronova N.V."/>
            <person name="Shulinski R.S."/>
            <person name="Bandarenka Y.V."/>
            <person name="Zhorov D.G."/>
            <person name="Warner D."/>
        </authorList>
    </citation>
    <scope>NUCLEOTIDE SEQUENCE [LARGE SCALE GENOMIC DNA]</scope>
    <source>
        <strain evidence="7">180601</strain>
        <tissue evidence="7">Whole Body</tissue>
    </source>
</reference>
<dbReference type="OrthoDB" id="16520at2759"/>
<dbReference type="GO" id="GO:0006508">
    <property type="term" value="P:proteolysis"/>
    <property type="evidence" value="ECO:0007669"/>
    <property type="project" value="InterPro"/>
</dbReference>
<feature type="domain" description="Peptidase S9 prolyl oligopeptidase catalytic" evidence="5">
    <location>
        <begin position="574"/>
        <end position="773"/>
    </location>
</feature>
<dbReference type="FunFam" id="3.40.50.1820:FF:000003">
    <property type="entry name" value="Dipeptidyl peptidase 4"/>
    <property type="match status" value="1"/>
</dbReference>
<dbReference type="SUPFAM" id="SSF53474">
    <property type="entry name" value="alpha/beta-Hydrolases"/>
    <property type="match status" value="1"/>
</dbReference>
<dbReference type="InterPro" id="IPR050278">
    <property type="entry name" value="Serine_Prot_S9B/DPPIV"/>
</dbReference>
<evidence type="ECO:0000259" key="5">
    <source>
        <dbReference type="Pfam" id="PF00326"/>
    </source>
</evidence>
<accession>A0A6G0ZJ39</accession>
<feature type="domain" description="Dipeptidylpeptidase IV N-terminal" evidence="6">
    <location>
        <begin position="114"/>
        <end position="490"/>
    </location>
</feature>
<keyword evidence="4" id="KW-1133">Transmembrane helix</keyword>
<keyword evidence="8" id="KW-1185">Reference proteome</keyword>